<evidence type="ECO:0000256" key="3">
    <source>
        <dbReference type="ARBA" id="ARBA00022723"/>
    </source>
</evidence>
<dbReference type="Proteomes" id="UP000552757">
    <property type="component" value="Unassembled WGS sequence"/>
</dbReference>
<keyword evidence="4" id="KW-0378">Hydrolase</keyword>
<accession>A0A7W6DHB5</accession>
<feature type="region of interest" description="Disordered" evidence="7">
    <location>
        <begin position="1"/>
        <end position="32"/>
    </location>
</feature>
<dbReference type="GO" id="GO:0051603">
    <property type="term" value="P:proteolysis involved in protein catabolic process"/>
    <property type="evidence" value="ECO:0007669"/>
    <property type="project" value="TreeGrafter"/>
</dbReference>
<evidence type="ECO:0000256" key="1">
    <source>
        <dbReference type="ARBA" id="ARBA00001947"/>
    </source>
</evidence>
<keyword evidence="5" id="KW-0862">Zinc</keyword>
<dbReference type="InterPro" id="IPR001915">
    <property type="entry name" value="Peptidase_M48"/>
</dbReference>
<sequence length="484" mass="52210">MARPAGDAPLSPPVHHRHGKPRRVIRPANNPSGRALRRMARAASMAMLALAAFAQTGHAQSVLRDAETEAFMADMSAPLVKAAGMEPRNVQVLVINDPEINAFVAGGQYVWVHSGLIAQADNVNQVQGVVAHELGHIEGGHIIRSSEGIKAATGITLLSLIVGAAAIAAGGGEAGMGIMGLGQQAAMSSFLAFSRAQESSADLAGARYLSAAGISGKGSLEFFKKLQNQEYRLAIPQDNSYGRTHPLSGERINVLREVYEVDPAWNRPVDPALEARFERIKAKLVGFVSEPAQTLIKYPESDQSIPAHYARAYAWHKSAYPQKALAEVDALLKAAPHDPYFLELEGQILLESGRPREAIPPLREAVAKTSQPLIATLLGHALIASEDEANFAEAEQVLRNAVARDRENPFAWYQLGVVYERRGDTARAALATAERYAMMGQDMLALRSADMAVQGLKPGTVDYLRAQDIAMVSRAAVEQQRKKK</sequence>
<comment type="cofactor">
    <cofactor evidence="1">
        <name>Zn(2+)</name>
        <dbReference type="ChEBI" id="CHEBI:29105"/>
    </cofactor>
</comment>
<evidence type="ECO:0000256" key="7">
    <source>
        <dbReference type="SAM" id="MobiDB-lite"/>
    </source>
</evidence>
<dbReference type="Gene3D" id="1.25.40.10">
    <property type="entry name" value="Tetratricopeptide repeat domain"/>
    <property type="match status" value="1"/>
</dbReference>
<dbReference type="Gene3D" id="3.30.2010.10">
    <property type="entry name" value="Metalloproteases ('zincins'), catalytic domain"/>
    <property type="match status" value="1"/>
</dbReference>
<evidence type="ECO:0000259" key="8">
    <source>
        <dbReference type="Pfam" id="PF01435"/>
    </source>
</evidence>
<evidence type="ECO:0000313" key="10">
    <source>
        <dbReference type="Proteomes" id="UP000552757"/>
    </source>
</evidence>
<organism evidence="9 10">
    <name type="scientific">Sphingobium fontiphilum</name>
    <dbReference type="NCBI Taxonomy" id="944425"/>
    <lineage>
        <taxon>Bacteria</taxon>
        <taxon>Pseudomonadati</taxon>
        <taxon>Pseudomonadota</taxon>
        <taxon>Alphaproteobacteria</taxon>
        <taxon>Sphingomonadales</taxon>
        <taxon>Sphingomonadaceae</taxon>
        <taxon>Sphingobium</taxon>
    </lineage>
</organism>
<comment type="caution">
    <text evidence="9">The sequence shown here is derived from an EMBL/GenBank/DDBJ whole genome shotgun (WGS) entry which is preliminary data.</text>
</comment>
<gene>
    <name evidence="9" type="ORF">GGR44_002250</name>
</gene>
<dbReference type="Pfam" id="PF13432">
    <property type="entry name" value="TPR_16"/>
    <property type="match status" value="2"/>
</dbReference>
<evidence type="ECO:0000256" key="5">
    <source>
        <dbReference type="ARBA" id="ARBA00022833"/>
    </source>
</evidence>
<dbReference type="EMBL" id="JACIEB010000005">
    <property type="protein sequence ID" value="MBB3982584.1"/>
    <property type="molecule type" value="Genomic_DNA"/>
</dbReference>
<dbReference type="GO" id="GO:0016020">
    <property type="term" value="C:membrane"/>
    <property type="evidence" value="ECO:0007669"/>
    <property type="project" value="TreeGrafter"/>
</dbReference>
<protein>
    <submittedName>
        <fullName evidence="9">Putative Zn-dependent protease</fullName>
    </submittedName>
</protein>
<dbReference type="AlphaFoldDB" id="A0A7W6DHB5"/>
<keyword evidence="2 9" id="KW-0645">Protease</keyword>
<evidence type="ECO:0000256" key="4">
    <source>
        <dbReference type="ARBA" id="ARBA00022801"/>
    </source>
</evidence>
<dbReference type="GO" id="GO:0004222">
    <property type="term" value="F:metalloendopeptidase activity"/>
    <property type="evidence" value="ECO:0007669"/>
    <property type="project" value="InterPro"/>
</dbReference>
<keyword evidence="3" id="KW-0479">Metal-binding</keyword>
<evidence type="ECO:0000313" key="9">
    <source>
        <dbReference type="EMBL" id="MBB3982584.1"/>
    </source>
</evidence>
<feature type="domain" description="Peptidase M48" evidence="8">
    <location>
        <begin position="77"/>
        <end position="257"/>
    </location>
</feature>
<dbReference type="GO" id="GO:0046872">
    <property type="term" value="F:metal ion binding"/>
    <property type="evidence" value="ECO:0007669"/>
    <property type="project" value="UniProtKB-KW"/>
</dbReference>
<dbReference type="InterPro" id="IPR051156">
    <property type="entry name" value="Mito/Outer_Membr_Metalloprot"/>
</dbReference>
<keyword evidence="10" id="KW-1185">Reference proteome</keyword>
<feature type="compositionally biased region" description="Basic residues" evidence="7">
    <location>
        <begin position="14"/>
        <end position="25"/>
    </location>
</feature>
<dbReference type="Pfam" id="PF01435">
    <property type="entry name" value="Peptidase_M48"/>
    <property type="match status" value="1"/>
</dbReference>
<evidence type="ECO:0000256" key="2">
    <source>
        <dbReference type="ARBA" id="ARBA00022670"/>
    </source>
</evidence>
<dbReference type="InterPro" id="IPR011990">
    <property type="entry name" value="TPR-like_helical_dom_sf"/>
</dbReference>
<reference evidence="9 10" key="1">
    <citation type="submission" date="2020-08" db="EMBL/GenBank/DDBJ databases">
        <title>Genomic Encyclopedia of Type Strains, Phase IV (KMG-IV): sequencing the most valuable type-strain genomes for metagenomic binning, comparative biology and taxonomic classification.</title>
        <authorList>
            <person name="Goeker M."/>
        </authorList>
    </citation>
    <scope>NUCLEOTIDE SEQUENCE [LARGE SCALE GENOMIC DNA]</scope>
    <source>
        <strain evidence="9 10">DSM 29348</strain>
    </source>
</reference>
<evidence type="ECO:0000256" key="6">
    <source>
        <dbReference type="ARBA" id="ARBA00023049"/>
    </source>
</evidence>
<proteinExistence type="predicted"/>
<name>A0A7W6DHB5_9SPHN</name>
<dbReference type="PANTHER" id="PTHR22726">
    <property type="entry name" value="METALLOENDOPEPTIDASE OMA1"/>
    <property type="match status" value="1"/>
</dbReference>
<dbReference type="PANTHER" id="PTHR22726:SF1">
    <property type="entry name" value="METALLOENDOPEPTIDASE OMA1, MITOCHONDRIAL"/>
    <property type="match status" value="1"/>
</dbReference>
<dbReference type="CDD" id="cd07324">
    <property type="entry name" value="M48C_Oma1-like"/>
    <property type="match status" value="1"/>
</dbReference>
<keyword evidence="6" id="KW-0482">Metalloprotease</keyword>
<dbReference type="SUPFAM" id="SSF48452">
    <property type="entry name" value="TPR-like"/>
    <property type="match status" value="1"/>
</dbReference>